<dbReference type="AlphaFoldDB" id="A0A177FDW8"/>
<feature type="transmembrane region" description="Helical" evidence="6">
    <location>
        <begin position="177"/>
        <end position="198"/>
    </location>
</feature>
<dbReference type="GO" id="GO:0000324">
    <property type="term" value="C:fungal-type vacuole"/>
    <property type="evidence" value="ECO:0007669"/>
    <property type="project" value="TreeGrafter"/>
</dbReference>
<feature type="transmembrane region" description="Helical" evidence="6">
    <location>
        <begin position="16"/>
        <end position="35"/>
    </location>
</feature>
<evidence type="ECO:0000256" key="2">
    <source>
        <dbReference type="ARBA" id="ARBA00022692"/>
    </source>
</evidence>
<feature type="transmembrane region" description="Helical" evidence="6">
    <location>
        <begin position="312"/>
        <end position="334"/>
    </location>
</feature>
<dbReference type="Proteomes" id="UP000077002">
    <property type="component" value="Unassembled WGS sequence"/>
</dbReference>
<evidence type="ECO:0000313" key="7">
    <source>
        <dbReference type="EMBL" id="OAG42338.1"/>
    </source>
</evidence>
<proteinExistence type="predicted"/>
<sequence length="387" mass="42192">MCGALQLLCGIRYKTWTYLIAMLLACVDQALGYVGRVILHNNPFDRVGFQIQICCLILGPAFNSAAIYLVLKHITLAFGPQYSKIRPNWYTWIFITGDLISLIIQAIGGGMAATADDNQSQQDTGDNLMMAGIAFQVVTLIFFGSAASWYVFSRWRGRDEPLSREASGFLSDRKFRLFVYGFIVAYVAILIRCIYRIVEMAGGWANPVMQFEPAFIALDGCMVIIATLVQTILHPGFCFPRLSSAYVPPQSTSSVSAAPKEYNPSSMLSTPPGESVEIEREKQGSVDEGPCNTQRQLDMPNSTKGDAGQENVVGIIATVDATVSFAVTILVVAVKAMVEVVVIVVIMVIFFVAVDTTTSAIAVTIVMMAVVHKMYNSRGRTGGRVDG</sequence>
<dbReference type="EMBL" id="LVKK01000017">
    <property type="protein sequence ID" value="OAG42338.1"/>
    <property type="molecule type" value="Genomic_DNA"/>
</dbReference>
<dbReference type="OrthoDB" id="4521223at2759"/>
<protein>
    <submittedName>
        <fullName evidence="7">Uncharacterized protein</fullName>
    </submittedName>
</protein>
<evidence type="ECO:0000256" key="1">
    <source>
        <dbReference type="ARBA" id="ARBA00004141"/>
    </source>
</evidence>
<dbReference type="InterPro" id="IPR007568">
    <property type="entry name" value="RTA1"/>
</dbReference>
<evidence type="ECO:0000256" key="4">
    <source>
        <dbReference type="ARBA" id="ARBA00023136"/>
    </source>
</evidence>
<feature type="transmembrane region" description="Helical" evidence="6">
    <location>
        <begin position="92"/>
        <end position="113"/>
    </location>
</feature>
<feature type="transmembrane region" description="Helical" evidence="6">
    <location>
        <begin position="133"/>
        <end position="152"/>
    </location>
</feature>
<evidence type="ECO:0000313" key="8">
    <source>
        <dbReference type="Proteomes" id="UP000077002"/>
    </source>
</evidence>
<evidence type="ECO:0000256" key="6">
    <source>
        <dbReference type="SAM" id="Phobius"/>
    </source>
</evidence>
<feature type="compositionally biased region" description="Polar residues" evidence="5">
    <location>
        <begin position="291"/>
        <end position="304"/>
    </location>
</feature>
<comment type="caution">
    <text evidence="7">The sequence shown here is derived from an EMBL/GenBank/DDBJ whole genome shotgun (WGS) entry which is preliminary data.</text>
</comment>
<dbReference type="Pfam" id="PF04479">
    <property type="entry name" value="RTA1"/>
    <property type="match status" value="1"/>
</dbReference>
<feature type="transmembrane region" description="Helical" evidence="6">
    <location>
        <begin position="214"/>
        <end position="233"/>
    </location>
</feature>
<dbReference type="GeneID" id="34598677"/>
<keyword evidence="4 6" id="KW-0472">Membrane</keyword>
<name>A0A177FDW8_9EURO</name>
<comment type="subcellular location">
    <subcellularLocation>
        <location evidence="1">Membrane</location>
        <topology evidence="1">Multi-pass membrane protein</topology>
    </subcellularLocation>
</comment>
<evidence type="ECO:0000256" key="5">
    <source>
        <dbReference type="SAM" id="MobiDB-lite"/>
    </source>
</evidence>
<gene>
    <name evidence="7" type="ORF">AYO21_03506</name>
</gene>
<dbReference type="RefSeq" id="XP_022514290.1">
    <property type="nucleotide sequence ID" value="XM_022653480.1"/>
</dbReference>
<feature type="transmembrane region" description="Helical" evidence="6">
    <location>
        <begin position="47"/>
        <end position="71"/>
    </location>
</feature>
<accession>A0A177FDW8</accession>
<organism evidence="7 8">
    <name type="scientific">Fonsecaea monophora</name>
    <dbReference type="NCBI Taxonomy" id="254056"/>
    <lineage>
        <taxon>Eukaryota</taxon>
        <taxon>Fungi</taxon>
        <taxon>Dikarya</taxon>
        <taxon>Ascomycota</taxon>
        <taxon>Pezizomycotina</taxon>
        <taxon>Eurotiomycetes</taxon>
        <taxon>Chaetothyriomycetidae</taxon>
        <taxon>Chaetothyriales</taxon>
        <taxon>Herpotrichiellaceae</taxon>
        <taxon>Fonsecaea</taxon>
    </lineage>
</organism>
<feature type="region of interest" description="Disordered" evidence="5">
    <location>
        <begin position="255"/>
        <end position="305"/>
    </location>
</feature>
<keyword evidence="2 6" id="KW-0812">Transmembrane</keyword>
<dbReference type="GO" id="GO:0005886">
    <property type="term" value="C:plasma membrane"/>
    <property type="evidence" value="ECO:0007669"/>
    <property type="project" value="TreeGrafter"/>
</dbReference>
<keyword evidence="8" id="KW-1185">Reference proteome</keyword>
<dbReference type="PANTHER" id="PTHR31465:SF8">
    <property type="entry name" value="DOMAIN PROTEIN, PUTATIVE (AFU_ORTHOLOGUE AFUA_6G14140)-RELATED"/>
    <property type="match status" value="1"/>
</dbReference>
<evidence type="ECO:0000256" key="3">
    <source>
        <dbReference type="ARBA" id="ARBA00022989"/>
    </source>
</evidence>
<reference evidence="7 8" key="1">
    <citation type="submission" date="2016-03" db="EMBL/GenBank/DDBJ databases">
        <title>Draft genome sequence of the Fonsecaea monophora CBS 269.37.</title>
        <authorList>
            <person name="Bombassaro A."/>
            <person name="Vinicius W.A."/>
            <person name="De Hoog S."/>
            <person name="Sun J."/>
            <person name="Souza E.M."/>
            <person name="Raittz R.T."/>
            <person name="Costa F."/>
            <person name="Leao A.C."/>
            <person name="Tadra-Sfeir M.Z."/>
            <person name="Baura V."/>
            <person name="Balsanelli E."/>
            <person name="Pedrosa F.O."/>
            <person name="Moreno L.F."/>
            <person name="Steffens M.B."/>
            <person name="Xi L."/>
            <person name="Bocca A.L."/>
            <person name="Felipe M.S."/>
            <person name="Teixeira M."/>
            <person name="Telles Filho F.Q."/>
            <person name="Azevedo C.M."/>
            <person name="Gomes R."/>
            <person name="Vicente V.A."/>
        </authorList>
    </citation>
    <scope>NUCLEOTIDE SEQUENCE [LARGE SCALE GENOMIC DNA]</scope>
    <source>
        <strain evidence="7 8">CBS 269.37</strain>
    </source>
</reference>
<dbReference type="PANTHER" id="PTHR31465">
    <property type="entry name" value="PROTEIN RTA1-RELATED"/>
    <property type="match status" value="1"/>
</dbReference>
<keyword evidence="3 6" id="KW-1133">Transmembrane helix</keyword>
<feature type="transmembrane region" description="Helical" evidence="6">
    <location>
        <begin position="340"/>
        <end position="371"/>
    </location>
</feature>